<proteinExistence type="predicted"/>
<feature type="region of interest" description="Disordered" evidence="1">
    <location>
        <begin position="1"/>
        <end position="45"/>
    </location>
</feature>
<name>A0AAN7KVI1_9MYRT</name>
<evidence type="ECO:0000313" key="2">
    <source>
        <dbReference type="EMBL" id="KAK4771173.1"/>
    </source>
</evidence>
<evidence type="ECO:0000313" key="3">
    <source>
        <dbReference type="Proteomes" id="UP001345219"/>
    </source>
</evidence>
<organism evidence="2 3">
    <name type="scientific">Trapa incisa</name>
    <dbReference type="NCBI Taxonomy" id="236973"/>
    <lineage>
        <taxon>Eukaryota</taxon>
        <taxon>Viridiplantae</taxon>
        <taxon>Streptophyta</taxon>
        <taxon>Embryophyta</taxon>
        <taxon>Tracheophyta</taxon>
        <taxon>Spermatophyta</taxon>
        <taxon>Magnoliopsida</taxon>
        <taxon>eudicotyledons</taxon>
        <taxon>Gunneridae</taxon>
        <taxon>Pentapetalae</taxon>
        <taxon>rosids</taxon>
        <taxon>malvids</taxon>
        <taxon>Myrtales</taxon>
        <taxon>Lythraceae</taxon>
        <taxon>Trapa</taxon>
    </lineage>
</organism>
<feature type="region of interest" description="Disordered" evidence="1">
    <location>
        <begin position="66"/>
        <end position="96"/>
    </location>
</feature>
<dbReference type="Proteomes" id="UP001345219">
    <property type="component" value="Chromosome 24"/>
</dbReference>
<evidence type="ECO:0000256" key="1">
    <source>
        <dbReference type="SAM" id="MobiDB-lite"/>
    </source>
</evidence>
<reference evidence="2 3" key="1">
    <citation type="journal article" date="2023" name="Hortic Res">
        <title>Pangenome of water caltrop reveals structural variations and asymmetric subgenome divergence after allopolyploidization.</title>
        <authorList>
            <person name="Zhang X."/>
            <person name="Chen Y."/>
            <person name="Wang L."/>
            <person name="Yuan Y."/>
            <person name="Fang M."/>
            <person name="Shi L."/>
            <person name="Lu R."/>
            <person name="Comes H.P."/>
            <person name="Ma Y."/>
            <person name="Chen Y."/>
            <person name="Huang G."/>
            <person name="Zhou Y."/>
            <person name="Zheng Z."/>
            <person name="Qiu Y."/>
        </authorList>
    </citation>
    <scope>NUCLEOTIDE SEQUENCE [LARGE SCALE GENOMIC DNA]</scope>
    <source>
        <tissue evidence="2">Roots</tissue>
    </source>
</reference>
<feature type="compositionally biased region" description="Low complexity" evidence="1">
    <location>
        <begin position="26"/>
        <end position="45"/>
    </location>
</feature>
<comment type="caution">
    <text evidence="2">The sequence shown here is derived from an EMBL/GenBank/DDBJ whole genome shotgun (WGS) entry which is preliminary data.</text>
</comment>
<protein>
    <submittedName>
        <fullName evidence="2">Uncharacterized protein</fullName>
    </submittedName>
</protein>
<accession>A0AAN7KVI1</accession>
<dbReference type="EMBL" id="JAXIOK010000005">
    <property type="protein sequence ID" value="KAK4771173.1"/>
    <property type="molecule type" value="Genomic_DNA"/>
</dbReference>
<keyword evidence="3" id="KW-1185">Reference proteome</keyword>
<sequence>MIQTKETVVRPQQRLQSRPPLSRDMAAAGRTGRSSNSAARNRWAAPVEVGNTQKGSYGQREMLRRALTPTPSRQRAGLRRWNFRPTPSRLSTMSMA</sequence>
<dbReference type="AlphaFoldDB" id="A0AAN7KVI1"/>
<gene>
    <name evidence="2" type="ORF">SAY87_031705</name>
</gene>